<protein>
    <submittedName>
        <fullName evidence="1">Uncharacterized protein</fullName>
    </submittedName>
</protein>
<dbReference type="Proteomes" id="UP000095347">
    <property type="component" value="Unassembled WGS sequence"/>
</dbReference>
<sequence>MSTRAFWYYEKHPGKPFELKRAWVYRGDQKLEAIVAVIQKALGGDVDEISDHFLAPFCMAQSELAIFINKTAKSRGLPVNFTLPLPDGDLDVHGPIFICRFHDDTLGSIAINSPRPSLQHPILQFIAAADDDFEPPQWQ</sequence>
<comment type="caution">
    <text evidence="1">The sequence shown here is derived from an EMBL/GenBank/DDBJ whole genome shotgun (WGS) entry which is preliminary data.</text>
</comment>
<keyword evidence="2" id="KW-1185">Reference proteome</keyword>
<dbReference type="EMBL" id="MCGG01000068">
    <property type="protein sequence ID" value="OEJ64567.1"/>
    <property type="molecule type" value="Genomic_DNA"/>
</dbReference>
<dbReference type="RefSeq" id="WP_069959211.1">
    <property type="nucleotide sequence ID" value="NZ_MCGG01000068.1"/>
</dbReference>
<evidence type="ECO:0000313" key="1">
    <source>
        <dbReference type="EMBL" id="OEJ64567.1"/>
    </source>
</evidence>
<evidence type="ECO:0000313" key="2">
    <source>
        <dbReference type="Proteomes" id="UP000095347"/>
    </source>
</evidence>
<organism evidence="1 2">
    <name type="scientific">Magnetovibrio blakemorei</name>
    <dbReference type="NCBI Taxonomy" id="28181"/>
    <lineage>
        <taxon>Bacteria</taxon>
        <taxon>Pseudomonadati</taxon>
        <taxon>Pseudomonadota</taxon>
        <taxon>Alphaproteobacteria</taxon>
        <taxon>Rhodospirillales</taxon>
        <taxon>Magnetovibrionaceae</taxon>
        <taxon>Magnetovibrio</taxon>
    </lineage>
</organism>
<dbReference type="AlphaFoldDB" id="A0A1E5Q487"/>
<reference evidence="2" key="1">
    <citation type="submission" date="2016-07" db="EMBL/GenBank/DDBJ databases">
        <authorList>
            <person name="Florea S."/>
            <person name="Webb J.S."/>
            <person name="Jaromczyk J."/>
            <person name="Schardl C.L."/>
        </authorList>
    </citation>
    <scope>NUCLEOTIDE SEQUENCE [LARGE SCALE GENOMIC DNA]</scope>
    <source>
        <strain evidence="2">MV-1</strain>
    </source>
</reference>
<proteinExistence type="predicted"/>
<name>A0A1E5Q487_9PROT</name>
<accession>A0A1E5Q487</accession>
<dbReference type="STRING" id="28181.BEN30_16190"/>
<gene>
    <name evidence="1" type="ORF">BEN30_16190</name>
</gene>